<evidence type="ECO:0000256" key="1">
    <source>
        <dbReference type="SAM" id="Phobius"/>
    </source>
</evidence>
<accession>A0ABN2JCQ3</accession>
<proteinExistence type="predicted"/>
<keyword evidence="3" id="KW-1185">Reference proteome</keyword>
<evidence type="ECO:0000313" key="2">
    <source>
        <dbReference type="EMBL" id="GAA1722702.1"/>
    </source>
</evidence>
<dbReference type="InterPro" id="IPR046549">
    <property type="entry name" value="DUF6703"/>
</dbReference>
<protein>
    <submittedName>
        <fullName evidence="2">Uncharacterized protein</fullName>
    </submittedName>
</protein>
<organism evidence="2 3">
    <name type="scientific">Fodinicola feengrottensis</name>
    <dbReference type="NCBI Taxonomy" id="435914"/>
    <lineage>
        <taxon>Bacteria</taxon>
        <taxon>Bacillati</taxon>
        <taxon>Actinomycetota</taxon>
        <taxon>Actinomycetes</taxon>
        <taxon>Mycobacteriales</taxon>
        <taxon>Fodinicola</taxon>
    </lineage>
</organism>
<keyword evidence="1" id="KW-0472">Membrane</keyword>
<evidence type="ECO:0000313" key="3">
    <source>
        <dbReference type="Proteomes" id="UP001500618"/>
    </source>
</evidence>
<keyword evidence="1" id="KW-1133">Transmembrane helix</keyword>
<dbReference type="Pfam" id="PF20444">
    <property type="entry name" value="DUF6703"/>
    <property type="match status" value="1"/>
</dbReference>
<feature type="transmembrane region" description="Helical" evidence="1">
    <location>
        <begin position="21"/>
        <end position="40"/>
    </location>
</feature>
<keyword evidence="1" id="KW-0812">Transmembrane</keyword>
<feature type="transmembrane region" description="Helical" evidence="1">
    <location>
        <begin position="74"/>
        <end position="91"/>
    </location>
</feature>
<comment type="caution">
    <text evidence="2">The sequence shown here is derived from an EMBL/GenBank/DDBJ whole genome shotgun (WGS) entry which is preliminary data.</text>
</comment>
<gene>
    <name evidence="2" type="ORF">GCM10009765_83320</name>
</gene>
<name>A0ABN2JCQ3_9ACTN</name>
<dbReference type="Proteomes" id="UP001500618">
    <property type="component" value="Unassembled WGS sequence"/>
</dbReference>
<sequence>MAEWRGVLQERTAGVAVRLSRVPRFLLIGLFGGLVVLGLAGPGLLGAIPLLLIAAIGGWLLLLGWEQRSGIERLLRLLVVLAIVALAVYKLI</sequence>
<dbReference type="EMBL" id="BAAANY010000055">
    <property type="protein sequence ID" value="GAA1722702.1"/>
    <property type="molecule type" value="Genomic_DNA"/>
</dbReference>
<feature type="transmembrane region" description="Helical" evidence="1">
    <location>
        <begin position="46"/>
        <end position="65"/>
    </location>
</feature>
<reference evidence="2 3" key="1">
    <citation type="journal article" date="2019" name="Int. J. Syst. Evol. Microbiol.">
        <title>The Global Catalogue of Microorganisms (GCM) 10K type strain sequencing project: providing services to taxonomists for standard genome sequencing and annotation.</title>
        <authorList>
            <consortium name="The Broad Institute Genomics Platform"/>
            <consortium name="The Broad Institute Genome Sequencing Center for Infectious Disease"/>
            <person name="Wu L."/>
            <person name="Ma J."/>
        </authorList>
    </citation>
    <scope>NUCLEOTIDE SEQUENCE [LARGE SCALE GENOMIC DNA]</scope>
    <source>
        <strain evidence="2 3">JCM 14718</strain>
    </source>
</reference>